<reference evidence="1 2" key="1">
    <citation type="submission" date="2019-10" db="EMBL/GenBank/DDBJ databases">
        <title>Assembly and Annotation for the nematode Trichostrongylus colubriformis.</title>
        <authorList>
            <person name="Martin J."/>
        </authorList>
    </citation>
    <scope>NUCLEOTIDE SEQUENCE [LARGE SCALE GENOMIC DNA]</scope>
    <source>
        <strain evidence="1">G859</strain>
        <tissue evidence="1">Whole worm</tissue>
    </source>
</reference>
<dbReference type="EMBL" id="WIXE01009766">
    <property type="protein sequence ID" value="KAK5978146.1"/>
    <property type="molecule type" value="Genomic_DNA"/>
</dbReference>
<evidence type="ECO:0000313" key="1">
    <source>
        <dbReference type="EMBL" id="KAK5978146.1"/>
    </source>
</evidence>
<gene>
    <name evidence="1" type="ORF">GCK32_000427</name>
</gene>
<organism evidence="1 2">
    <name type="scientific">Trichostrongylus colubriformis</name>
    <name type="common">Black scour worm</name>
    <dbReference type="NCBI Taxonomy" id="6319"/>
    <lineage>
        <taxon>Eukaryota</taxon>
        <taxon>Metazoa</taxon>
        <taxon>Ecdysozoa</taxon>
        <taxon>Nematoda</taxon>
        <taxon>Chromadorea</taxon>
        <taxon>Rhabditida</taxon>
        <taxon>Rhabditina</taxon>
        <taxon>Rhabditomorpha</taxon>
        <taxon>Strongyloidea</taxon>
        <taxon>Trichostrongylidae</taxon>
        <taxon>Trichostrongylus</taxon>
    </lineage>
</organism>
<name>A0AAN8FFV3_TRICO</name>
<dbReference type="AlphaFoldDB" id="A0AAN8FFV3"/>
<evidence type="ECO:0000313" key="2">
    <source>
        <dbReference type="Proteomes" id="UP001331761"/>
    </source>
</evidence>
<accession>A0AAN8FFV3</accession>
<proteinExistence type="predicted"/>
<dbReference type="Proteomes" id="UP001331761">
    <property type="component" value="Unassembled WGS sequence"/>
</dbReference>
<keyword evidence="2" id="KW-1185">Reference proteome</keyword>
<comment type="caution">
    <text evidence="1">The sequence shown here is derived from an EMBL/GenBank/DDBJ whole genome shotgun (WGS) entry which is preliminary data.</text>
</comment>
<protein>
    <submittedName>
        <fullName evidence="1">Uncharacterized protein</fullName>
    </submittedName>
</protein>
<sequence>MPAEEKERHKKTQRDRLVLHPTRYSADGHPCEQLISSFSQFLNGNDTNNQCELNAALFQPVDLFRFHRMSEHIKKITENLEKQASDKKE</sequence>